<keyword evidence="5" id="KW-0812">Transmembrane</keyword>
<name>A0A3P3YGW8_PLABS</name>
<protein>
    <recommendedName>
        <fullName evidence="1">1-alkyl-2-acetylglycerophosphocholine esterase</fullName>
        <ecNumber evidence="1">3.1.1.47</ecNumber>
    </recommendedName>
</protein>
<keyword evidence="5" id="KW-0472">Membrane</keyword>
<feature type="transmembrane region" description="Helical" evidence="5">
    <location>
        <begin position="70"/>
        <end position="88"/>
    </location>
</feature>
<evidence type="ECO:0000313" key="6">
    <source>
        <dbReference type="EMBL" id="SPQ99412.1"/>
    </source>
</evidence>
<dbReference type="AlphaFoldDB" id="A0A3P3YGW8"/>
<sequence>MAQLHWIEAGLLLSAFLDLVEDLAWVTSGVAIVLLSLHRWRVSLTALYTSLAVGALARLGVIVAMPGVRVAFLVVAVLFALLHPIAVFPDLSGPYLVGCRTERLRGIDCRILYPTTRASSSSGADLVPYLEWHRHTPAGIAKYAGMPAFLFAHLPSFRLRAYRHAPVADDQASHPLIVFSHGLGGTFEMYSALLEDWASRGFVVLAVNHGDGSAAAFRRADSDDTVLYVPVDDDGQRRVQLEHRVAELSRAVSAFLDVGPPSIPVDPARVFVVGHSFGGATAVAAAADDPRFRAVVAYDMWMMPVPPETLSSARLRDLPVAHCISRAWRESATFPAFLQACGSASGGVWLIDQADHVSFSDVYLYSPFLARLALRGADPATRPILQAASAFAADFLSGGHDATRAPSPYIRRLSSS</sequence>
<evidence type="ECO:0000256" key="2">
    <source>
        <dbReference type="ARBA" id="ARBA00022801"/>
    </source>
</evidence>
<dbReference type="PANTHER" id="PTHR10272:SF0">
    <property type="entry name" value="PLATELET-ACTIVATING FACTOR ACETYLHYDROLASE"/>
    <property type="match status" value="1"/>
</dbReference>
<keyword evidence="2" id="KW-0378">Hydrolase</keyword>
<geneLocation type="mitochondrion" evidence="6"/>
<dbReference type="Gene3D" id="3.40.50.1820">
    <property type="entry name" value="alpha/beta hydrolase"/>
    <property type="match status" value="1"/>
</dbReference>
<dbReference type="SUPFAM" id="SSF53474">
    <property type="entry name" value="alpha/beta-Hydrolases"/>
    <property type="match status" value="1"/>
</dbReference>
<accession>A0A3P3YGW8</accession>
<dbReference type="Pfam" id="PF03403">
    <property type="entry name" value="PAF-AH_p_II"/>
    <property type="match status" value="1"/>
</dbReference>
<dbReference type="GO" id="GO:0016042">
    <property type="term" value="P:lipid catabolic process"/>
    <property type="evidence" value="ECO:0007669"/>
    <property type="project" value="UniProtKB-KW"/>
</dbReference>
<reference evidence="6 7" key="1">
    <citation type="submission" date="2018-03" db="EMBL/GenBank/DDBJ databases">
        <authorList>
            <person name="Fogelqvist J."/>
        </authorList>
    </citation>
    <scope>NUCLEOTIDE SEQUENCE [LARGE SCALE GENOMIC DNA]</scope>
</reference>
<feature type="transmembrane region" description="Helical" evidence="5">
    <location>
        <begin position="12"/>
        <end position="37"/>
    </location>
</feature>
<evidence type="ECO:0000256" key="1">
    <source>
        <dbReference type="ARBA" id="ARBA00013201"/>
    </source>
</evidence>
<dbReference type="GO" id="GO:0003847">
    <property type="term" value="F:1-alkyl-2-acetylglycerophosphocholine esterase activity"/>
    <property type="evidence" value="ECO:0007669"/>
    <property type="project" value="UniProtKB-EC"/>
</dbReference>
<evidence type="ECO:0000256" key="4">
    <source>
        <dbReference type="ARBA" id="ARBA00023098"/>
    </source>
</evidence>
<dbReference type="PANTHER" id="PTHR10272">
    <property type="entry name" value="PLATELET-ACTIVATING FACTOR ACETYLHYDROLASE"/>
    <property type="match status" value="1"/>
</dbReference>
<proteinExistence type="predicted"/>
<dbReference type="Proteomes" id="UP000290189">
    <property type="component" value="Unassembled WGS sequence"/>
</dbReference>
<gene>
    <name evidence="6" type="ORF">PLBR_LOCUS6627</name>
</gene>
<organism evidence="6 7">
    <name type="scientific">Plasmodiophora brassicae</name>
    <name type="common">Clubroot disease agent</name>
    <dbReference type="NCBI Taxonomy" id="37360"/>
    <lineage>
        <taxon>Eukaryota</taxon>
        <taxon>Sar</taxon>
        <taxon>Rhizaria</taxon>
        <taxon>Endomyxa</taxon>
        <taxon>Phytomyxea</taxon>
        <taxon>Plasmodiophorida</taxon>
        <taxon>Plasmodiophoridae</taxon>
        <taxon>Plasmodiophora</taxon>
    </lineage>
</organism>
<evidence type="ECO:0000256" key="3">
    <source>
        <dbReference type="ARBA" id="ARBA00022963"/>
    </source>
</evidence>
<keyword evidence="4" id="KW-0443">Lipid metabolism</keyword>
<evidence type="ECO:0000313" key="7">
    <source>
        <dbReference type="Proteomes" id="UP000290189"/>
    </source>
</evidence>
<keyword evidence="3" id="KW-0442">Lipid degradation</keyword>
<evidence type="ECO:0000256" key="5">
    <source>
        <dbReference type="SAM" id="Phobius"/>
    </source>
</evidence>
<keyword evidence="5" id="KW-1133">Transmembrane helix</keyword>
<dbReference type="EC" id="3.1.1.47" evidence="1"/>
<feature type="transmembrane region" description="Helical" evidence="5">
    <location>
        <begin position="44"/>
        <end position="64"/>
    </location>
</feature>
<keyword evidence="6" id="KW-0496">Mitochondrion</keyword>
<dbReference type="EMBL" id="OVEO01000011">
    <property type="protein sequence ID" value="SPQ99412.1"/>
    <property type="molecule type" value="Genomic_DNA"/>
</dbReference>
<dbReference type="InterPro" id="IPR029058">
    <property type="entry name" value="AB_hydrolase_fold"/>
</dbReference>